<evidence type="ECO:0000313" key="4">
    <source>
        <dbReference type="Proteomes" id="UP001162834"/>
    </source>
</evidence>
<reference evidence="3" key="1">
    <citation type="journal article" date="2022" name="Int. J. Syst. Evol. Microbiol.">
        <title>Pseudomonas aegrilactucae sp. nov. and Pseudomonas morbosilactucae sp. nov., pathogens causing bacterial rot of lettuce in Japan.</title>
        <authorList>
            <person name="Sawada H."/>
            <person name="Fujikawa T."/>
            <person name="Satou M."/>
        </authorList>
    </citation>
    <scope>NUCLEOTIDE SEQUENCE</scope>
    <source>
        <strain evidence="3">0166_1</strain>
    </source>
</reference>
<proteinExistence type="predicted"/>
<protein>
    <recommendedName>
        <fullName evidence="2">Circularly permuted ATP-grasp type 2 domain-containing protein</fullName>
    </recommendedName>
</protein>
<keyword evidence="4" id="KW-1185">Reference proteome</keyword>
<dbReference type="Pfam" id="PF14403">
    <property type="entry name" value="CP_ATPgrasp_2"/>
    <property type="match status" value="1"/>
</dbReference>
<dbReference type="RefSeq" id="WP_259311495.1">
    <property type="nucleotide sequence ID" value="NZ_CP087164.1"/>
</dbReference>
<evidence type="ECO:0000313" key="3">
    <source>
        <dbReference type="EMBL" id="UGS37439.1"/>
    </source>
</evidence>
<gene>
    <name evidence="3" type="ORF">DSM104329_03855</name>
</gene>
<dbReference type="PANTHER" id="PTHR34595:SF7">
    <property type="entry name" value="SLL1039 PROTEIN"/>
    <property type="match status" value="1"/>
</dbReference>
<evidence type="ECO:0000256" key="1">
    <source>
        <dbReference type="SAM" id="MobiDB-lite"/>
    </source>
</evidence>
<dbReference type="Gene3D" id="3.40.50.11290">
    <property type="match status" value="1"/>
</dbReference>
<dbReference type="PANTHER" id="PTHR34595">
    <property type="entry name" value="BLR5612 PROTEIN"/>
    <property type="match status" value="1"/>
</dbReference>
<dbReference type="InterPro" id="IPR025841">
    <property type="entry name" value="CP_ATPgrasp_2"/>
</dbReference>
<accession>A0A9E7C271</accession>
<sequence>MIVQERRSPPHPYEPTPGSWDEAFDADGRVRPLYAELMAAIEAADLAGLLRRVSDHAAAEGATFGGDEAFPVDPVPRLIGAAEWAELEAGLGQRLRALDAFAGDMAGAEPRIVAAGAVPERLTATLPFREPDLAGVPAPPGARIAIAGLDVVRDADGTFRVLEDNVRTPSGMAYLLAARRAVKAHVAETGPRRQVRAALANLLGGVLAAARPHPESDGHVVVLSDGPSNSAFFEHRVLADLAGVRLVRPDDLRRDGGRLLLRDDGRPVQVAYRRTDEDRLRDADGRLTPMGELLLEPLRAGTLVVVNSFGAGVADDKRIYPYVDEMIRFYLGEAPLVPSVRTYDLEERAQRDDVLDRLGELVLKPRDGHGGRGVLVGPSAGTDELREAAEAVRADPGGWVAQDTLRLSTHPTVVGDRLEPRHVDLRPFVFFDGVRTVALPGGLTRVALEAGSMIVNSSRGGGGKDTWVLP</sequence>
<dbReference type="Proteomes" id="UP001162834">
    <property type="component" value="Chromosome"/>
</dbReference>
<dbReference type="EMBL" id="CP087164">
    <property type="protein sequence ID" value="UGS37439.1"/>
    <property type="molecule type" value="Genomic_DNA"/>
</dbReference>
<dbReference type="KEGG" id="sbae:DSM104329_03855"/>
<name>A0A9E7C271_9ACTN</name>
<dbReference type="InterPro" id="IPR016450">
    <property type="entry name" value="UCP005522"/>
</dbReference>
<feature type="region of interest" description="Disordered" evidence="1">
    <location>
        <begin position="1"/>
        <end position="24"/>
    </location>
</feature>
<evidence type="ECO:0000259" key="2">
    <source>
        <dbReference type="Pfam" id="PF14403"/>
    </source>
</evidence>
<dbReference type="SUPFAM" id="SSF56059">
    <property type="entry name" value="Glutathione synthetase ATP-binding domain-like"/>
    <property type="match status" value="1"/>
</dbReference>
<dbReference type="AlphaFoldDB" id="A0A9E7C271"/>
<organism evidence="3 4">
    <name type="scientific">Capillimicrobium parvum</name>
    <dbReference type="NCBI Taxonomy" id="2884022"/>
    <lineage>
        <taxon>Bacteria</taxon>
        <taxon>Bacillati</taxon>
        <taxon>Actinomycetota</taxon>
        <taxon>Thermoleophilia</taxon>
        <taxon>Solirubrobacterales</taxon>
        <taxon>Capillimicrobiaceae</taxon>
        <taxon>Capillimicrobium</taxon>
    </lineage>
</organism>
<feature type="domain" description="Circularly permuted ATP-grasp type 2" evidence="2">
    <location>
        <begin position="76"/>
        <end position="447"/>
    </location>
</feature>
<dbReference type="Gene3D" id="3.30.1490.270">
    <property type="match status" value="1"/>
</dbReference>
<dbReference type="PIRSF" id="PIRSF005522">
    <property type="entry name" value="UCP005522"/>
    <property type="match status" value="1"/>
</dbReference>
<dbReference type="InterPro" id="IPR051680">
    <property type="entry name" value="ATP-dep_Glu-Cys_Ligase-2"/>
</dbReference>